<evidence type="ECO:0000313" key="2">
    <source>
        <dbReference type="EMBL" id="MBB5720692.1"/>
    </source>
</evidence>
<dbReference type="InterPro" id="IPR045746">
    <property type="entry name" value="ACT14924-like_Acyltransf_dom"/>
</dbReference>
<evidence type="ECO:0000259" key="1">
    <source>
        <dbReference type="Pfam" id="PF19576"/>
    </source>
</evidence>
<dbReference type="RefSeq" id="WP_183524457.1">
    <property type="nucleotide sequence ID" value="NZ_JACIJM010000001.1"/>
</dbReference>
<organism evidence="2 3">
    <name type="scientific">Yoonia ponticola</name>
    <dbReference type="NCBI Taxonomy" id="1524255"/>
    <lineage>
        <taxon>Bacteria</taxon>
        <taxon>Pseudomonadati</taxon>
        <taxon>Pseudomonadota</taxon>
        <taxon>Alphaproteobacteria</taxon>
        <taxon>Rhodobacterales</taxon>
        <taxon>Paracoccaceae</taxon>
        <taxon>Yoonia</taxon>
    </lineage>
</organism>
<dbReference type="AlphaFoldDB" id="A0A7W9BI61"/>
<keyword evidence="3" id="KW-1185">Reference proteome</keyword>
<accession>A0A7W9BI61</accession>
<proteinExistence type="predicted"/>
<dbReference type="Pfam" id="PF19576">
    <property type="entry name" value="Acyltransf_2"/>
    <property type="match status" value="1"/>
</dbReference>
<dbReference type="EMBL" id="JACIJM010000001">
    <property type="protein sequence ID" value="MBB5720692.1"/>
    <property type="molecule type" value="Genomic_DNA"/>
</dbReference>
<dbReference type="CDD" id="cd07986">
    <property type="entry name" value="LPLAT_ACT14924-like"/>
    <property type="match status" value="1"/>
</dbReference>
<comment type="caution">
    <text evidence="2">The sequence shown here is derived from an EMBL/GenBank/DDBJ whole genome shotgun (WGS) entry which is preliminary data.</text>
</comment>
<sequence length="292" mass="32235">MTETTQKLAQDTGAEPIVKPHYDRSALSYAGSFDSPGQRAFIRTIELLTGKIKIGRLVRKFERQGTPRGQEVFTRVLSTMGIELQTPEEELARIPKTGPVILVANHPHGLVDGIVFAELVGRIRPDYRILTRSLLTGLDEEATNYLIPVPFPHQPDAQEQMVEMRKKAMKFLAEDGLVALFPSGVVASSDTMFGPAVEAPWNAFTAKMIRKSGATVVPMHFLGSNSRAYQIANQVSATLRQGLLIHEIARSVNKPMSPVVGHPIPSAEIDARIGDTRNFMAWLREQTLALSR</sequence>
<reference evidence="2 3" key="1">
    <citation type="submission" date="2020-08" db="EMBL/GenBank/DDBJ databases">
        <title>Genomic Encyclopedia of Type Strains, Phase IV (KMG-IV): sequencing the most valuable type-strain genomes for metagenomic binning, comparative biology and taxonomic classification.</title>
        <authorList>
            <person name="Goeker M."/>
        </authorList>
    </citation>
    <scope>NUCLEOTIDE SEQUENCE [LARGE SCALE GENOMIC DNA]</scope>
    <source>
        <strain evidence="2 3">DSM 101064</strain>
    </source>
</reference>
<gene>
    <name evidence="2" type="ORF">FHS72_000296</name>
</gene>
<feature type="domain" description="Putative acyltransferase ACT14924-like acyltransferase" evidence="1">
    <location>
        <begin position="71"/>
        <end position="231"/>
    </location>
</feature>
<protein>
    <submittedName>
        <fullName evidence="2">Putative hemolysin</fullName>
    </submittedName>
</protein>
<name>A0A7W9BI61_9RHOB</name>
<evidence type="ECO:0000313" key="3">
    <source>
        <dbReference type="Proteomes" id="UP000535415"/>
    </source>
</evidence>
<dbReference type="Proteomes" id="UP000535415">
    <property type="component" value="Unassembled WGS sequence"/>
</dbReference>